<dbReference type="CDD" id="cd01949">
    <property type="entry name" value="GGDEF"/>
    <property type="match status" value="1"/>
</dbReference>
<evidence type="ECO:0000259" key="3">
    <source>
        <dbReference type="PROSITE" id="PS50110"/>
    </source>
</evidence>
<dbReference type="Gene3D" id="3.20.20.450">
    <property type="entry name" value="EAL domain"/>
    <property type="match status" value="1"/>
</dbReference>
<dbReference type="Gene3D" id="3.30.70.270">
    <property type="match status" value="1"/>
</dbReference>
<organism evidence="6 7">
    <name type="scientific">Catenovulum maritimum</name>
    <dbReference type="NCBI Taxonomy" id="1513271"/>
    <lineage>
        <taxon>Bacteria</taxon>
        <taxon>Pseudomonadati</taxon>
        <taxon>Pseudomonadota</taxon>
        <taxon>Gammaproteobacteria</taxon>
        <taxon>Alteromonadales</taxon>
        <taxon>Alteromonadaceae</taxon>
        <taxon>Catenovulum</taxon>
    </lineage>
</organism>
<name>A0A0J8GSD3_9ALTE</name>
<evidence type="ECO:0000313" key="6">
    <source>
        <dbReference type="EMBL" id="KMT65710.1"/>
    </source>
</evidence>
<dbReference type="EMBL" id="LAZL01000010">
    <property type="protein sequence ID" value="KMT65710.1"/>
    <property type="molecule type" value="Genomic_DNA"/>
</dbReference>
<accession>A0A0J8GSD3</accession>
<dbReference type="PROSITE" id="PS50887">
    <property type="entry name" value="GGDEF"/>
    <property type="match status" value="1"/>
</dbReference>
<dbReference type="InterPro" id="IPR000160">
    <property type="entry name" value="GGDEF_dom"/>
</dbReference>
<sequence>MSLLIIDDDEVDQLSIIRALNSAAQNFTISKASSATEAMEKIDQTSFDIILLDYRLPDLNGIELLKKIRQSSTDHKAIVMLTGVENAKLERHALEAGAQEFLLKNEVTAKRLLRLVEQAQHRYELEVKLKQSREALKQLAEKDNLTGVANRYFLEETLNNAVARAERGSGKLAVLLLDLDNFKEVNDTLGHSAGDALLVEVSRRLGQVVRNSDFLARFGGDEFVILIEDKDANLRYMQLIERIYQSLSQPIVLGGNQFKISTSIGAAVYGTCANNAEDLLKCADIAMYRAKHLGKNQSQFYTDTLHEEVIKKGKIEHDLSQAIERNQLELYYQPLLRPANLSLGKIEALLRWNHPDLGVLQPKAFLPLAEELGYMCEIGNWVIENTCKQIKHWLEQPQLNQNRFTISVNLSAIQLQDDSFINFVEAAIKHYQIPANCLEFEITEHTLIGAPESAGVLLSKLSNLNVYIALDDFGTGFSSFDHLRLFPIDVMKIDSTFLVGVGENEKAEKLLSAIVQLAKTLELEVVVEGIETEAQAKFCSQLPIDYYQGFHFYEPLSLDKFLEIQWGK</sequence>
<dbReference type="CDD" id="cd01948">
    <property type="entry name" value="EAL"/>
    <property type="match status" value="1"/>
</dbReference>
<evidence type="ECO:0000259" key="4">
    <source>
        <dbReference type="PROSITE" id="PS50883"/>
    </source>
</evidence>
<comment type="caution">
    <text evidence="6">The sequence shown here is derived from an EMBL/GenBank/DDBJ whole genome shotgun (WGS) entry which is preliminary data.</text>
</comment>
<dbReference type="InterPro" id="IPR043128">
    <property type="entry name" value="Rev_trsase/Diguanyl_cyclase"/>
</dbReference>
<dbReference type="PROSITE" id="PS50110">
    <property type="entry name" value="RESPONSE_REGULATORY"/>
    <property type="match status" value="1"/>
</dbReference>
<evidence type="ECO:0000313" key="7">
    <source>
        <dbReference type="Proteomes" id="UP000037600"/>
    </source>
</evidence>
<dbReference type="NCBIfam" id="TIGR00254">
    <property type="entry name" value="GGDEF"/>
    <property type="match status" value="1"/>
</dbReference>
<dbReference type="Pfam" id="PF00072">
    <property type="entry name" value="Response_reg"/>
    <property type="match status" value="1"/>
</dbReference>
<evidence type="ECO:0008006" key="8">
    <source>
        <dbReference type="Google" id="ProtNLM"/>
    </source>
</evidence>
<dbReference type="FunFam" id="3.30.70.270:FF:000001">
    <property type="entry name" value="Diguanylate cyclase domain protein"/>
    <property type="match status" value="1"/>
</dbReference>
<dbReference type="CDD" id="cd00156">
    <property type="entry name" value="REC"/>
    <property type="match status" value="1"/>
</dbReference>
<dbReference type="PANTHER" id="PTHR44757">
    <property type="entry name" value="DIGUANYLATE CYCLASE DGCP"/>
    <property type="match status" value="1"/>
</dbReference>
<dbReference type="InterPro" id="IPR001789">
    <property type="entry name" value="Sig_transdc_resp-reg_receiver"/>
</dbReference>
<dbReference type="InterPro" id="IPR001633">
    <property type="entry name" value="EAL_dom"/>
</dbReference>
<dbReference type="InterPro" id="IPR029787">
    <property type="entry name" value="Nucleotide_cyclase"/>
</dbReference>
<dbReference type="SMART" id="SM00448">
    <property type="entry name" value="REC"/>
    <property type="match status" value="1"/>
</dbReference>
<dbReference type="AlphaFoldDB" id="A0A0J8GSD3"/>
<feature type="modified residue" description="4-aspartylphosphate" evidence="2">
    <location>
        <position position="53"/>
    </location>
</feature>
<evidence type="ECO:0000256" key="1">
    <source>
        <dbReference type="ARBA" id="ARBA00001946"/>
    </source>
</evidence>
<dbReference type="PROSITE" id="PS50883">
    <property type="entry name" value="EAL"/>
    <property type="match status" value="1"/>
</dbReference>
<dbReference type="Proteomes" id="UP000037600">
    <property type="component" value="Unassembled WGS sequence"/>
</dbReference>
<keyword evidence="2" id="KW-0597">Phosphoprotein</keyword>
<dbReference type="SMART" id="SM00052">
    <property type="entry name" value="EAL"/>
    <property type="match status" value="1"/>
</dbReference>
<dbReference type="InterPro" id="IPR052155">
    <property type="entry name" value="Biofilm_reg_signaling"/>
</dbReference>
<gene>
    <name evidence="6" type="ORF">XM47_07560</name>
</gene>
<comment type="cofactor">
    <cofactor evidence="1">
        <name>Mg(2+)</name>
        <dbReference type="ChEBI" id="CHEBI:18420"/>
    </cofactor>
</comment>
<feature type="domain" description="Response regulatory" evidence="3">
    <location>
        <begin position="2"/>
        <end position="119"/>
    </location>
</feature>
<dbReference type="SUPFAM" id="SSF55073">
    <property type="entry name" value="Nucleotide cyclase"/>
    <property type="match status" value="1"/>
</dbReference>
<feature type="domain" description="EAL" evidence="4">
    <location>
        <begin position="312"/>
        <end position="568"/>
    </location>
</feature>
<dbReference type="STRING" id="1513271.XM47_07560"/>
<dbReference type="GO" id="GO:0000160">
    <property type="term" value="P:phosphorelay signal transduction system"/>
    <property type="evidence" value="ECO:0007669"/>
    <property type="project" value="InterPro"/>
</dbReference>
<protein>
    <recommendedName>
        <fullName evidence="8">Diguanylate cyclase</fullName>
    </recommendedName>
</protein>
<dbReference type="PANTHER" id="PTHR44757:SF2">
    <property type="entry name" value="BIOFILM ARCHITECTURE MAINTENANCE PROTEIN MBAA"/>
    <property type="match status" value="1"/>
</dbReference>
<dbReference type="SMART" id="SM00267">
    <property type="entry name" value="GGDEF"/>
    <property type="match status" value="1"/>
</dbReference>
<evidence type="ECO:0000256" key="2">
    <source>
        <dbReference type="PROSITE-ProRule" id="PRU00169"/>
    </source>
</evidence>
<dbReference type="InterPro" id="IPR011006">
    <property type="entry name" value="CheY-like_superfamily"/>
</dbReference>
<dbReference type="InterPro" id="IPR035919">
    <property type="entry name" value="EAL_sf"/>
</dbReference>
<dbReference type="Pfam" id="PF00563">
    <property type="entry name" value="EAL"/>
    <property type="match status" value="1"/>
</dbReference>
<dbReference type="SUPFAM" id="SSF141868">
    <property type="entry name" value="EAL domain-like"/>
    <property type="match status" value="1"/>
</dbReference>
<feature type="domain" description="GGDEF" evidence="5">
    <location>
        <begin position="170"/>
        <end position="303"/>
    </location>
</feature>
<reference evidence="6 7" key="1">
    <citation type="submission" date="2015-04" db="EMBL/GenBank/DDBJ databases">
        <title>Draft Genome Sequence of the Novel Agar-Digesting Marine Bacterium Q1.</title>
        <authorList>
            <person name="Li Y."/>
            <person name="Li D."/>
            <person name="Chen G."/>
            <person name="Du Z."/>
        </authorList>
    </citation>
    <scope>NUCLEOTIDE SEQUENCE [LARGE SCALE GENOMIC DNA]</scope>
    <source>
        <strain evidence="6 7">Q1</strain>
    </source>
</reference>
<evidence type="ECO:0000259" key="5">
    <source>
        <dbReference type="PROSITE" id="PS50887"/>
    </source>
</evidence>
<dbReference type="Pfam" id="PF00990">
    <property type="entry name" value="GGDEF"/>
    <property type="match status" value="1"/>
</dbReference>
<keyword evidence="7" id="KW-1185">Reference proteome</keyword>
<proteinExistence type="predicted"/>
<dbReference type="Gene3D" id="3.40.50.2300">
    <property type="match status" value="1"/>
</dbReference>
<dbReference type="GO" id="GO:0003824">
    <property type="term" value="F:catalytic activity"/>
    <property type="evidence" value="ECO:0007669"/>
    <property type="project" value="UniProtKB-ARBA"/>
</dbReference>
<dbReference type="SUPFAM" id="SSF52172">
    <property type="entry name" value="CheY-like"/>
    <property type="match status" value="1"/>
</dbReference>